<organism evidence="1 2">
    <name type="scientific">Streptomyces prunicolor</name>
    <dbReference type="NCBI Taxonomy" id="67348"/>
    <lineage>
        <taxon>Bacteria</taxon>
        <taxon>Bacillati</taxon>
        <taxon>Actinomycetota</taxon>
        <taxon>Actinomycetes</taxon>
        <taxon>Kitasatosporales</taxon>
        <taxon>Streptomycetaceae</taxon>
        <taxon>Streptomyces</taxon>
    </lineage>
</organism>
<name>A0ABU4FHV3_9ACTN</name>
<accession>A0ABU4FHV3</accession>
<comment type="caution">
    <text evidence="1">The sequence shown here is derived from an EMBL/GenBank/DDBJ whole genome shotgun (WGS) entry which is preliminary data.</text>
</comment>
<reference evidence="1 2" key="1">
    <citation type="submission" date="2023-10" db="EMBL/GenBank/DDBJ databases">
        <title>Characterization of rhizosphere-enriched actinobacteria from wheat plants lab-grown on chernevaya soil.</title>
        <authorList>
            <person name="Tikhonova E.N."/>
            <person name="Konopkin A."/>
            <person name="Kravchenko I.K."/>
        </authorList>
    </citation>
    <scope>NUCLEOTIDE SEQUENCE [LARGE SCALE GENOMIC DNA]</scope>
    <source>
        <strain evidence="1 2">RR29</strain>
    </source>
</reference>
<keyword evidence="2" id="KW-1185">Reference proteome</keyword>
<sequence length="79" mass="8248">MTTCGRQVAVKRLLLAIPERPISRVTLDVGPVVRGEPGLWASLTVAEARDLARRLLAQAALADTGTGTGTPAEQRAAGK</sequence>
<evidence type="ECO:0000313" key="1">
    <source>
        <dbReference type="EMBL" id="MDV7219593.1"/>
    </source>
</evidence>
<dbReference type="Proteomes" id="UP001187346">
    <property type="component" value="Unassembled WGS sequence"/>
</dbReference>
<dbReference type="RefSeq" id="WP_266868675.1">
    <property type="nucleotide sequence ID" value="NZ_JAPEMW010000002.1"/>
</dbReference>
<proteinExistence type="predicted"/>
<dbReference type="EMBL" id="JAWMAJ010000099">
    <property type="protein sequence ID" value="MDV7219593.1"/>
    <property type="molecule type" value="Genomic_DNA"/>
</dbReference>
<gene>
    <name evidence="1" type="ORF">R5A26_27000</name>
</gene>
<evidence type="ECO:0000313" key="2">
    <source>
        <dbReference type="Proteomes" id="UP001187346"/>
    </source>
</evidence>
<protein>
    <submittedName>
        <fullName evidence="1">Uncharacterized protein</fullName>
    </submittedName>
</protein>